<protein>
    <submittedName>
        <fullName evidence="3">Type I toxin-antitoxin system Ibs family toxin</fullName>
    </submittedName>
</protein>
<keyword evidence="2" id="KW-1277">Toxin-antitoxin system</keyword>
<name>A0AAN3TSF1_ECOLX</name>
<evidence type="ECO:0000313" key="3">
    <source>
        <dbReference type="EMBL" id="EGO6678927.1"/>
    </source>
</evidence>
<comment type="similarity">
    <text evidence="1">Belongs to the Ibs toxic protein family.</text>
</comment>
<gene>
    <name evidence="3" type="ORF">GTP92_11450</name>
</gene>
<sequence length="18" mass="2064">MMKIFIIVVLLVISLPAY</sequence>
<comment type="caution">
    <text evidence="3">The sequence shown here is derived from an EMBL/GenBank/DDBJ whole genome shotgun (WGS) entry which is preliminary data.</text>
</comment>
<evidence type="ECO:0000313" key="4">
    <source>
        <dbReference type="Proteomes" id="UP000600030"/>
    </source>
</evidence>
<evidence type="ECO:0000256" key="2">
    <source>
        <dbReference type="ARBA" id="ARBA00022649"/>
    </source>
</evidence>
<dbReference type="Proteomes" id="UP000600030">
    <property type="component" value="Unassembled WGS sequence"/>
</dbReference>
<accession>A0AAN3TSF1</accession>
<dbReference type="Pfam" id="PF13956">
    <property type="entry name" value="Ibs_toxin"/>
    <property type="match status" value="1"/>
</dbReference>
<reference evidence="3" key="1">
    <citation type="submission" date="2020-01" db="EMBL/GenBank/DDBJ databases">
        <authorList>
            <consortium name="GenomeTrakr network: Whole genome sequencing for foodborne pathogen traceback"/>
        </authorList>
    </citation>
    <scope>NUCLEOTIDE SEQUENCE</scope>
    <source>
        <strain evidence="3">PSU-2311</strain>
    </source>
</reference>
<evidence type="ECO:0000256" key="1">
    <source>
        <dbReference type="ARBA" id="ARBA00010353"/>
    </source>
</evidence>
<dbReference type="EMBL" id="AAXDPX010000009">
    <property type="protein sequence ID" value="EGO6678927.1"/>
    <property type="molecule type" value="Genomic_DNA"/>
</dbReference>
<dbReference type="AlphaFoldDB" id="A0AAN3TSF1"/>
<organism evidence="3 4">
    <name type="scientific">Escherichia coli</name>
    <dbReference type="NCBI Taxonomy" id="562"/>
    <lineage>
        <taxon>Bacteria</taxon>
        <taxon>Pseudomonadati</taxon>
        <taxon>Pseudomonadota</taxon>
        <taxon>Gammaproteobacteria</taxon>
        <taxon>Enterobacterales</taxon>
        <taxon>Enterobacteriaceae</taxon>
        <taxon>Escherichia</taxon>
    </lineage>
</organism>
<proteinExistence type="inferred from homology"/>
<dbReference type="RefSeq" id="WP_105276925.1">
    <property type="nucleotide sequence ID" value="NZ_CP074749.1"/>
</dbReference>
<dbReference type="InterPro" id="IPR025881">
    <property type="entry name" value="Toxin_Ibs"/>
</dbReference>